<dbReference type="InterPro" id="IPR031325">
    <property type="entry name" value="RHS_repeat"/>
</dbReference>
<keyword evidence="2" id="KW-0964">Secreted</keyword>
<dbReference type="Pfam" id="PF25023">
    <property type="entry name" value="TEN_YD-shell"/>
    <property type="match status" value="4"/>
</dbReference>
<name>A0ABT8V8M1_9BACL</name>
<dbReference type="Pfam" id="PF07591">
    <property type="entry name" value="PT-HINT"/>
    <property type="match status" value="1"/>
</dbReference>
<dbReference type="Gene3D" id="2.170.16.10">
    <property type="entry name" value="Hedgehog/Intein (Hint) domain"/>
    <property type="match status" value="1"/>
</dbReference>
<dbReference type="InterPro" id="IPR050708">
    <property type="entry name" value="T6SS_VgrG/RHS"/>
</dbReference>
<dbReference type="NCBIfam" id="TIGR03696">
    <property type="entry name" value="Rhs_assc_core"/>
    <property type="match status" value="1"/>
</dbReference>
<evidence type="ECO:0000256" key="2">
    <source>
        <dbReference type="ARBA" id="ARBA00022525"/>
    </source>
</evidence>
<comment type="subcellular location">
    <subcellularLocation>
        <location evidence="1">Secreted</location>
    </subcellularLocation>
</comment>
<dbReference type="NCBIfam" id="TIGR01443">
    <property type="entry name" value="intein_Cterm"/>
    <property type="match status" value="1"/>
</dbReference>
<dbReference type="PROSITE" id="PS50817">
    <property type="entry name" value="INTEIN_N_TER"/>
    <property type="match status" value="1"/>
</dbReference>
<dbReference type="InterPro" id="IPR006141">
    <property type="entry name" value="Intein_N"/>
</dbReference>
<dbReference type="InterPro" id="IPR022385">
    <property type="entry name" value="Rhs_assc_core"/>
</dbReference>
<dbReference type="InterPro" id="IPR027797">
    <property type="entry name" value="PT-TG_dom"/>
</dbReference>
<dbReference type="InterPro" id="IPR006530">
    <property type="entry name" value="YD"/>
</dbReference>
<dbReference type="NCBIfam" id="TIGR01643">
    <property type="entry name" value="YD_repeat_2x"/>
    <property type="match status" value="15"/>
</dbReference>
<dbReference type="CDD" id="cd00081">
    <property type="entry name" value="Hint"/>
    <property type="match status" value="1"/>
</dbReference>
<evidence type="ECO:0000259" key="4">
    <source>
        <dbReference type="SMART" id="SM00306"/>
    </source>
</evidence>
<dbReference type="Pfam" id="PF20148">
    <property type="entry name" value="DUF6531"/>
    <property type="match status" value="1"/>
</dbReference>
<evidence type="ECO:0000313" key="6">
    <source>
        <dbReference type="Proteomes" id="UP001168883"/>
    </source>
</evidence>
<dbReference type="Pfam" id="PF05593">
    <property type="entry name" value="RHS_repeat"/>
    <property type="match status" value="5"/>
</dbReference>
<comment type="caution">
    <text evidence="5">The sequence shown here is derived from an EMBL/GenBank/DDBJ whole genome shotgun (WGS) entry which is preliminary data.</text>
</comment>
<dbReference type="InterPro" id="IPR036844">
    <property type="entry name" value="Hint_dom_sf"/>
</dbReference>
<proteinExistence type="predicted"/>
<reference evidence="5" key="1">
    <citation type="submission" date="2023-07" db="EMBL/GenBank/DDBJ databases">
        <authorList>
            <person name="Aktuganov G."/>
            <person name="Boyko T."/>
            <person name="Delegan Y."/>
            <person name="Galimzianova N."/>
            <person name="Gilvanova E."/>
            <person name="Korobov V."/>
            <person name="Kuzmina L."/>
            <person name="Melentiev A."/>
            <person name="Milman P."/>
            <person name="Ryabova A."/>
            <person name="Stupak E."/>
            <person name="Yasakov T."/>
            <person name="Zharikova N."/>
            <person name="Zhurenko E."/>
        </authorList>
    </citation>
    <scope>NUCLEOTIDE SEQUENCE</scope>
    <source>
        <strain evidence="5">IB-739</strain>
    </source>
</reference>
<feature type="domain" description="Hint" evidence="4">
    <location>
        <begin position="2781"/>
        <end position="2875"/>
    </location>
</feature>
<dbReference type="SMART" id="SM00306">
    <property type="entry name" value="HintN"/>
    <property type="match status" value="1"/>
</dbReference>
<evidence type="ECO:0000256" key="1">
    <source>
        <dbReference type="ARBA" id="ARBA00004613"/>
    </source>
</evidence>
<evidence type="ECO:0000313" key="5">
    <source>
        <dbReference type="EMBL" id="MDO3676837.1"/>
    </source>
</evidence>
<accession>A0ABT8V8M1</accession>
<dbReference type="SUPFAM" id="SSF51294">
    <property type="entry name" value="Hedgehog/intein (Hint) domain"/>
    <property type="match status" value="1"/>
</dbReference>
<dbReference type="EMBL" id="JAUMKJ010000007">
    <property type="protein sequence ID" value="MDO3676837.1"/>
    <property type="molecule type" value="Genomic_DNA"/>
</dbReference>
<dbReference type="Pfam" id="PF14449">
    <property type="entry name" value="PT-TG"/>
    <property type="match status" value="1"/>
</dbReference>
<dbReference type="Proteomes" id="UP001168883">
    <property type="component" value="Unassembled WGS sequence"/>
</dbReference>
<dbReference type="InterPro" id="IPR056823">
    <property type="entry name" value="TEN-like_YD-shell"/>
</dbReference>
<dbReference type="PANTHER" id="PTHR32305">
    <property type="match status" value="1"/>
</dbReference>
<dbReference type="Gene3D" id="2.180.10.10">
    <property type="entry name" value="RHS repeat-associated core"/>
    <property type="match status" value="4"/>
</dbReference>
<dbReference type="PANTHER" id="PTHR32305:SF15">
    <property type="entry name" value="PROTEIN RHSA-RELATED"/>
    <property type="match status" value="1"/>
</dbReference>
<dbReference type="InterPro" id="IPR030934">
    <property type="entry name" value="Intein_C"/>
</dbReference>
<sequence length="3021" mass="326168">MVSIGRIVCALFLLAASFLYWEKEAYAEPVSYVLSPGSSVVITAYPDSRSILASVKVSGGHDFVRYYDNGAVNDYKRSDKGTSYSISGTNRIVLTNTSSSSITLSSNSIPYQIVSSSTPALKKVWLSPGSSLDVTNTTGKSSSITTGGISDYVKYDDAGEVVTFTKGKAAGELTLSAKHRIALTNRDKKAYEVWGPYETIEFSTRTSPAIYYKTLSPGQSLEAANVSPRTLSLAVGGLLDNAIYDADGSVNSYARKKLSGTVQLSSGKRMVVTNTDSKAYEVSGPYDGFTFADRAKPASFTRTLSPGQSVKATNTSPKSFNVSLSGTYDYAEHRGTGQVVAYGRNQRQSSNAIGAANYLNLTNTGASSVEIAGPYDAFTVADLSHPALSGRTLSPGQSLEVSNPTAYTANVTLGGTYDYAVFDSSGITSYARAQKTGNKAVDSSERLAVTNTGGESFQVFGPYETFSFADRTQPVTFKAVLAPGQSVDALNQTAKAFYLTLNGEYDYARYSGKDSLQSYARKSTAASMYNQASERIAITNAGGGSMEISGSSDAYRITSRALPTLVIRTLSQGQSMEATNVSSGSVDITTLGTYDYAYYTDSDDLTTSGRKRNTGTFTVSPSRKVALTNSGMSALEVSAPYDVLQTADRVNPALFVKNLAPMQSMEAVNVTAKDYYVRMTGKYDYATYSSSTGPMVSYSDDNSIGSVLTAHGKKIAVMNTDTVAIDVWGPYDAFTVADRSAPVTFVQALTPGQTLKAVNLAGTAYSVKLTGMHDYANYNGKGEAGAYGRKKPAGNRSVGSSDQLIVTNADAGPIHVRGPYDAFQLANRTEPALFVKSLAAGQSMEAVHTGSKASTVTTDGLSDYGIYDAAGALKSYSDDSGSGPKQVDPGEHIAIMNTEGPALEVIGPYDIFRVSDRAKPVSFVKQLAPGQTVHALNGAGTSFPIRMSGVFDYASYKGKNSPEYYGRAVPKGSKGIGSGDRLVVTNADTQSITVKGSYDAFQISDRTDPALFVKTLARGQSMEAALTGAGYTTVSIKGSHDYAMYEGSGPIKLYVQDSNDTTKQVNPGERIAIMNAELDVLEVFGPYDMFRITERATPVSFVKMLAPGQTVAAKNDTASHFSVKINGKHDYATYKSSGNVEYDGRSALATGHGVSAGGQVVLTNVDAQSIRVKGSYDAFRVTDRTDPAFYVRTLDSGQSAGLMNVTGATIYIDVLGVSDYTIYNSDGSVSSFVKGATPRRVSLSPFKRIVIAYADTAPFQIAVPFDAVTVDDGSGPVAFMKELAPGQSMEAVNISSREFSVKASGVIDVVKYNGSGDISFYDREGTFGSIPLGASHRIAITNRDNQTIVVTGSKDAFRITDRANPALLVKTLASGQSLEAQAATAAGTSLRTSGKFDYAVMNENGSIQPYQKAFEGYTLTVAAGKRAAITNAEGANLTVWGPYDTLQMTDRSGPALVSASVAPSQSMQAANRTGNPQSITVRGTYTYVKEDGTQHPGVSPLTIPAGVRYGILNTGTAELAVFGPADAFEFETADKPISGVGAVEEIRKLDPSQYDTQSLHADPVDTATGAQIIQRTLLTAHGAADVPFTVQYYSLLLNSGVMGPGWGHLYDIRLEDAGDGKLSLHWNANRKNTFTAKGSGLYGSDEAAVKLDRLIRRADGSYTLTRKDGTVYEFSSAGRLLSLGNKQGQALSLSYHASGQLASVTEPLSGIGIGLSYDANGRLAVVQDPLQRQVKLSYNAKGQLEKITDAAGQETVYSYDDKGRILTATEQGIRTFSNTFDSQGRIIAQQDAVAGHRATKFEYVEKDGTLVTAVTDREGSVNVLTHDKNYRLLRVRDALGQETSYTYDSEGNRTQVTDAEGKTDTFAYDGRGNLLSVTDSSGQKVTMTYDDDSNLLTVTNPQNEQIVSHYDAKSRLIGVTDPEGHLTTYTYDATGFMTQATDALSRQTTYGYTNGLLASVTNQEGNTVTYSYDAAGRVVGIKGNDGKETLLTYDANDQVLSVTDPAGQTVSYTYDAMGNPLTETDAKGNVTQYFYDGNGNLTGVKNALNQETRFEYDGEGRLVKETNALGHSTLYAYDAKGRLVRVTNALGESIRYEYDVKDRLTAVYDALNRKIRSVEFDSQGNPVTITDALNRKVTQQFDALNRLTQWTDPKGRQTQLAYDKLSRLVEVTDAKQGKAAQIFDAVSQVTGVTDPNRNETKYVYDKAGRLLSETNAAGHAHTYAHDANGRLEQETNGRGQATAYRYDQAGRLDRFTDPEGSVTYTYDANGNITAVTDQSGKTATREYDKLDRVIKYTDTDGNVLQYGYNEIGQLTTLTYPDGKKVTYTYDAAGRMTEITDWAGRKTAYAYDANGRLLTTTRPDGSVETRDYDAAGQLMKLWDRAADGSYISQYQFGYDEAGNVIQELNEAANPRVQGVTAAVYGRSAAGTVTSATYASMTSLPGPVSGNIAMTYTADNRLATFNGSPVTYDQDGNMIWGPLGGTMQEYRYDARNRLIAAGGVSYAYNAENQRIAVTSGGQTTRYVVNPNAWLPQVLMEKDDQGKAKAYYVYGLGLIGREEASGEYRTYHYDRRGSTIALTDAKGQVTDRYTYGPYGETLKHEGNTDNPFQYNGRDGVMTDPNGLYYMRARYYQPEIKRFVNRDVLTGTISEASTLNRYAYVNGNPVSYVDPFGLSRDGDSSFLLQGGNFLVDTVPWVGTIKGFQQAFLGTNFVTGERLSTGERWAEGIGSALSLIPIPGLKHAGKYATKGVIAAEKQLERLFMGPWMKKAENTVKKLINECNCFTAGTKVLTDEGEENIEDIEVGDKVLSKDEKTGEAKYKEVIGLYRNDRDDIIKLHVGNQPIETTNNHPFWVEGKGWVLAGSLQVGDRLQQSNGNSLTIDKIELVSLTEKVQVYNLTVADYSTYYVTNLGIWVHNTDCLKGWIKHDLYNEVRGKFAKKGADRFIAAMNKGVVRGTGENGVKYVGSSHNGKGVLFGKTYYQYEVKLVGGSEGDWRLLGNWDEKSGQVIYTVMANHKQIKY</sequence>
<dbReference type="RefSeq" id="WP_302877858.1">
    <property type="nucleotide sequence ID" value="NZ_JAUMKJ010000007.1"/>
</dbReference>
<protein>
    <submittedName>
        <fullName evidence="5">Polymorphic toxin-type HINT domain-containing protein</fullName>
    </submittedName>
</protein>
<organism evidence="5 6">
    <name type="scientific">Paenibacillus ehimensis</name>
    <dbReference type="NCBI Taxonomy" id="79264"/>
    <lineage>
        <taxon>Bacteria</taxon>
        <taxon>Bacillati</taxon>
        <taxon>Bacillota</taxon>
        <taxon>Bacilli</taxon>
        <taxon>Bacillales</taxon>
        <taxon>Paenibacillaceae</taxon>
        <taxon>Paenibacillus</taxon>
    </lineage>
</organism>
<dbReference type="InterPro" id="IPR003587">
    <property type="entry name" value="Hint_dom_N"/>
</dbReference>
<keyword evidence="6" id="KW-1185">Reference proteome</keyword>
<gene>
    <name evidence="5" type="ORF">Q3C12_07460</name>
</gene>
<dbReference type="InterPro" id="IPR045351">
    <property type="entry name" value="DUF6531"/>
</dbReference>
<keyword evidence="3" id="KW-0677">Repeat</keyword>
<evidence type="ECO:0000256" key="3">
    <source>
        <dbReference type="ARBA" id="ARBA00022737"/>
    </source>
</evidence>